<evidence type="ECO:0000256" key="3">
    <source>
        <dbReference type="ARBA" id="ARBA00023163"/>
    </source>
</evidence>
<keyword evidence="1" id="KW-0805">Transcription regulation</keyword>
<dbReference type="Pfam" id="PF13545">
    <property type="entry name" value="HTH_Crp_2"/>
    <property type="match status" value="1"/>
</dbReference>
<dbReference type="InterPro" id="IPR000595">
    <property type="entry name" value="cNMP-bd_dom"/>
</dbReference>
<dbReference type="Gene3D" id="2.60.120.10">
    <property type="entry name" value="Jelly Rolls"/>
    <property type="match status" value="1"/>
</dbReference>
<feature type="domain" description="HTH crp-type" evidence="5">
    <location>
        <begin position="115"/>
        <end position="188"/>
    </location>
</feature>
<name>A0ABW3Y9Y2_9ACTN</name>
<reference evidence="7" key="1">
    <citation type="journal article" date="2019" name="Int. J. Syst. Evol. Microbiol.">
        <title>The Global Catalogue of Microorganisms (GCM) 10K type strain sequencing project: providing services to taxonomists for standard genome sequencing and annotation.</title>
        <authorList>
            <consortium name="The Broad Institute Genomics Platform"/>
            <consortium name="The Broad Institute Genome Sequencing Center for Infectious Disease"/>
            <person name="Wu L."/>
            <person name="Ma J."/>
        </authorList>
    </citation>
    <scope>NUCLEOTIDE SEQUENCE [LARGE SCALE GENOMIC DNA]</scope>
    <source>
        <strain evidence="7">JCM 31037</strain>
    </source>
</reference>
<dbReference type="SUPFAM" id="SSF51206">
    <property type="entry name" value="cAMP-binding domain-like"/>
    <property type="match status" value="1"/>
</dbReference>
<dbReference type="PROSITE" id="PS50042">
    <property type="entry name" value="CNMP_BINDING_3"/>
    <property type="match status" value="1"/>
</dbReference>
<dbReference type="InterPro" id="IPR050397">
    <property type="entry name" value="Env_Response_Regulators"/>
</dbReference>
<dbReference type="PANTHER" id="PTHR24567">
    <property type="entry name" value="CRP FAMILY TRANSCRIPTIONAL REGULATORY PROTEIN"/>
    <property type="match status" value="1"/>
</dbReference>
<dbReference type="SMART" id="SM00419">
    <property type="entry name" value="HTH_CRP"/>
    <property type="match status" value="1"/>
</dbReference>
<evidence type="ECO:0000259" key="4">
    <source>
        <dbReference type="PROSITE" id="PS50042"/>
    </source>
</evidence>
<accession>A0ABW3Y9Y2</accession>
<keyword evidence="2" id="KW-0238">DNA-binding</keyword>
<dbReference type="SMART" id="SM00100">
    <property type="entry name" value="cNMP"/>
    <property type="match status" value="1"/>
</dbReference>
<dbReference type="InterPro" id="IPR012318">
    <property type="entry name" value="HTH_CRP"/>
</dbReference>
<sequence>MYAANAVLFHEGDPSRHVALIERGWVKVTATSRRGWEALLAIRGAGDILGELSAVDGRPRLATVRGLTQVEATVITAERLHSCMTTRPEIAMALLRHLAASLREADGRRAEYGASNGDSRLATLLLELVERHGIPAPEGMLIDLPLTQQDLAASVGVSREVVARTLRVLRSRRIVLTSRRRIVVARPDLLQSLAGSVSMFTEAR</sequence>
<comment type="caution">
    <text evidence="6">The sequence shown here is derived from an EMBL/GenBank/DDBJ whole genome shotgun (WGS) entry which is preliminary data.</text>
</comment>
<gene>
    <name evidence="6" type="ORF">ACFQ4H_05175</name>
</gene>
<dbReference type="RefSeq" id="WP_377567633.1">
    <property type="nucleotide sequence ID" value="NZ_JBHTMP010000005.1"/>
</dbReference>
<evidence type="ECO:0000256" key="2">
    <source>
        <dbReference type="ARBA" id="ARBA00023125"/>
    </source>
</evidence>
<protein>
    <submittedName>
        <fullName evidence="6">Crp/Fnr family transcriptional regulator</fullName>
    </submittedName>
</protein>
<dbReference type="PANTHER" id="PTHR24567:SF74">
    <property type="entry name" value="HTH-TYPE TRANSCRIPTIONAL REGULATOR ARCR"/>
    <property type="match status" value="1"/>
</dbReference>
<evidence type="ECO:0000256" key="1">
    <source>
        <dbReference type="ARBA" id="ARBA00023015"/>
    </source>
</evidence>
<feature type="domain" description="Cyclic nucleotide-binding" evidence="4">
    <location>
        <begin position="1"/>
        <end position="101"/>
    </location>
</feature>
<dbReference type="Pfam" id="PF00027">
    <property type="entry name" value="cNMP_binding"/>
    <property type="match status" value="1"/>
</dbReference>
<evidence type="ECO:0000259" key="5">
    <source>
        <dbReference type="PROSITE" id="PS51063"/>
    </source>
</evidence>
<proteinExistence type="predicted"/>
<evidence type="ECO:0000313" key="6">
    <source>
        <dbReference type="EMBL" id="MFD1320481.1"/>
    </source>
</evidence>
<dbReference type="CDD" id="cd00038">
    <property type="entry name" value="CAP_ED"/>
    <property type="match status" value="1"/>
</dbReference>
<dbReference type="PROSITE" id="PS51063">
    <property type="entry name" value="HTH_CRP_2"/>
    <property type="match status" value="1"/>
</dbReference>
<dbReference type="Proteomes" id="UP001597260">
    <property type="component" value="Unassembled WGS sequence"/>
</dbReference>
<keyword evidence="7" id="KW-1185">Reference proteome</keyword>
<dbReference type="InterPro" id="IPR014710">
    <property type="entry name" value="RmlC-like_jellyroll"/>
</dbReference>
<dbReference type="EMBL" id="JBHTMP010000005">
    <property type="protein sequence ID" value="MFD1320481.1"/>
    <property type="molecule type" value="Genomic_DNA"/>
</dbReference>
<dbReference type="SUPFAM" id="SSF46785">
    <property type="entry name" value="Winged helix' DNA-binding domain"/>
    <property type="match status" value="1"/>
</dbReference>
<dbReference type="InterPro" id="IPR018490">
    <property type="entry name" value="cNMP-bd_dom_sf"/>
</dbReference>
<organism evidence="6 7">
    <name type="scientific">Micromonospora sonneratiae</name>
    <dbReference type="NCBI Taxonomy" id="1184706"/>
    <lineage>
        <taxon>Bacteria</taxon>
        <taxon>Bacillati</taxon>
        <taxon>Actinomycetota</taxon>
        <taxon>Actinomycetes</taxon>
        <taxon>Micromonosporales</taxon>
        <taxon>Micromonosporaceae</taxon>
        <taxon>Micromonospora</taxon>
    </lineage>
</organism>
<keyword evidence="3" id="KW-0804">Transcription</keyword>
<dbReference type="InterPro" id="IPR036390">
    <property type="entry name" value="WH_DNA-bd_sf"/>
</dbReference>
<evidence type="ECO:0000313" key="7">
    <source>
        <dbReference type="Proteomes" id="UP001597260"/>
    </source>
</evidence>